<evidence type="ECO:0000256" key="3">
    <source>
        <dbReference type="PROSITE-ProRule" id="PRU00339"/>
    </source>
</evidence>
<dbReference type="EMBL" id="CP009516">
    <property type="protein sequence ID" value="AKB78048.1"/>
    <property type="molecule type" value="Genomic_DNA"/>
</dbReference>
<dbReference type="InterPro" id="IPR051685">
    <property type="entry name" value="Ycf3/AcsC/BcsC/TPR_MFPF"/>
</dbReference>
<organism evidence="4 5">
    <name type="scientific">Methanosarcina horonobensis HB-1 = JCM 15518</name>
    <dbReference type="NCBI Taxonomy" id="1434110"/>
    <lineage>
        <taxon>Archaea</taxon>
        <taxon>Methanobacteriati</taxon>
        <taxon>Methanobacteriota</taxon>
        <taxon>Stenosarchaea group</taxon>
        <taxon>Methanomicrobia</taxon>
        <taxon>Methanosarcinales</taxon>
        <taxon>Methanosarcinaceae</taxon>
        <taxon>Methanosarcina</taxon>
    </lineage>
</organism>
<dbReference type="SUPFAM" id="SSF48439">
    <property type="entry name" value="Protein prenylyltransferase"/>
    <property type="match status" value="1"/>
</dbReference>
<feature type="repeat" description="TPR" evidence="3">
    <location>
        <begin position="155"/>
        <end position="188"/>
    </location>
</feature>
<feature type="repeat" description="TPR" evidence="3">
    <location>
        <begin position="87"/>
        <end position="120"/>
    </location>
</feature>
<evidence type="ECO:0000313" key="4">
    <source>
        <dbReference type="EMBL" id="AKB78048.1"/>
    </source>
</evidence>
<keyword evidence="5" id="KW-1185">Reference proteome</keyword>
<dbReference type="Pfam" id="PF00515">
    <property type="entry name" value="TPR_1"/>
    <property type="match status" value="1"/>
</dbReference>
<dbReference type="PANTHER" id="PTHR44943:SF8">
    <property type="entry name" value="TPR REPEAT-CONTAINING PROTEIN MJ0263"/>
    <property type="match status" value="1"/>
</dbReference>
<keyword evidence="4" id="KW-0378">Hydrolase</keyword>
<protein>
    <submittedName>
        <fullName evidence="4">GTP cyclohydrolase III (Methanopterin)</fullName>
    </submittedName>
</protein>
<dbReference type="InterPro" id="IPR011990">
    <property type="entry name" value="TPR-like_helical_dom_sf"/>
</dbReference>
<accession>A0A0E3SF15</accession>
<dbReference type="GO" id="GO:0016787">
    <property type="term" value="F:hydrolase activity"/>
    <property type="evidence" value="ECO:0007669"/>
    <property type="project" value="UniProtKB-KW"/>
</dbReference>
<dbReference type="Proteomes" id="UP000033101">
    <property type="component" value="Chromosome"/>
</dbReference>
<dbReference type="STRING" id="1434110.MSHOH_1565"/>
<dbReference type="PROSITE" id="PS50293">
    <property type="entry name" value="TPR_REGION"/>
    <property type="match status" value="2"/>
</dbReference>
<dbReference type="HOGENOM" id="CLU_003728_8_0_2"/>
<dbReference type="Pfam" id="PF13181">
    <property type="entry name" value="TPR_8"/>
    <property type="match status" value="1"/>
</dbReference>
<reference evidence="4 5" key="1">
    <citation type="submission" date="2014-07" db="EMBL/GenBank/DDBJ databases">
        <title>Methanogenic archaea and the global carbon cycle.</title>
        <authorList>
            <person name="Henriksen J.R."/>
            <person name="Luke J."/>
            <person name="Reinhart S."/>
            <person name="Benedict M.N."/>
            <person name="Youngblut N.D."/>
            <person name="Metcalf M.E."/>
            <person name="Whitaker R.J."/>
            <person name="Metcalf W.W."/>
        </authorList>
    </citation>
    <scope>NUCLEOTIDE SEQUENCE [LARGE SCALE GENOMIC DNA]</scope>
    <source>
        <strain evidence="4 5">HB-1</strain>
    </source>
</reference>
<evidence type="ECO:0000313" key="5">
    <source>
        <dbReference type="Proteomes" id="UP000033101"/>
    </source>
</evidence>
<sequence>MYSENASFDYSYWIWGKKMAKMTNALKDLDRLAGESYSKARIFFQTGKYDEALIAYGKAEEAWKKIAELLFEKGKEKRGKEFLEKSQEARSCTGMALFKLGKYTEALKIVDAVLEFKPDSSTEWSNRGFVLSALDRNEDALEAYEKALSLDPESPKILTSKGIVYFRMGIPEKALETFDKALAAEPKQASDWACKLPRFSFFSRNKAPVMKPDNAETWYWKGNIFLELGEKEKALEAYKTALESDPEHLDSLLFGGDLLCEFSEYKEAFKCYVRALNLSPGNEAAKQGKEFCETKINEQ</sequence>
<dbReference type="PANTHER" id="PTHR44943">
    <property type="entry name" value="CELLULOSE SYNTHASE OPERON PROTEIN C"/>
    <property type="match status" value="1"/>
</dbReference>
<evidence type="ECO:0000256" key="1">
    <source>
        <dbReference type="ARBA" id="ARBA00022737"/>
    </source>
</evidence>
<name>A0A0E3SF15_9EURY</name>
<proteinExistence type="predicted"/>
<dbReference type="SMART" id="SM00028">
    <property type="entry name" value="TPR"/>
    <property type="match status" value="6"/>
</dbReference>
<dbReference type="InterPro" id="IPR019734">
    <property type="entry name" value="TPR_rpt"/>
</dbReference>
<keyword evidence="1" id="KW-0677">Repeat</keyword>
<evidence type="ECO:0000256" key="2">
    <source>
        <dbReference type="ARBA" id="ARBA00022803"/>
    </source>
</evidence>
<keyword evidence="2 3" id="KW-0802">TPR repeat</keyword>
<dbReference type="AlphaFoldDB" id="A0A0E3SF15"/>
<dbReference type="PROSITE" id="PS50005">
    <property type="entry name" value="TPR"/>
    <property type="match status" value="5"/>
</dbReference>
<feature type="repeat" description="TPR" evidence="3">
    <location>
        <begin position="249"/>
        <end position="282"/>
    </location>
</feature>
<dbReference type="PATRIC" id="fig|1434110.4.peg.1961"/>
<feature type="repeat" description="TPR" evidence="3">
    <location>
        <begin position="121"/>
        <end position="154"/>
    </location>
</feature>
<dbReference type="KEGG" id="mhor:MSHOH_1565"/>
<dbReference type="Gene3D" id="1.25.40.10">
    <property type="entry name" value="Tetratricopeptide repeat domain"/>
    <property type="match status" value="2"/>
</dbReference>
<feature type="repeat" description="TPR" evidence="3">
    <location>
        <begin position="215"/>
        <end position="248"/>
    </location>
</feature>
<gene>
    <name evidence="4" type="ORF">MSHOH_1565</name>
</gene>
<dbReference type="Pfam" id="PF13414">
    <property type="entry name" value="TPR_11"/>
    <property type="match status" value="1"/>
</dbReference>